<dbReference type="EMBL" id="WBMO01000004">
    <property type="protein sequence ID" value="MDV2477415.1"/>
    <property type="molecule type" value="Genomic_DNA"/>
</dbReference>
<dbReference type="Proteomes" id="UP001275440">
    <property type="component" value="Unassembled WGS sequence"/>
</dbReference>
<proteinExistence type="predicted"/>
<keyword evidence="3" id="KW-1185">Reference proteome</keyword>
<comment type="caution">
    <text evidence="2">The sequence shown here is derived from an EMBL/GenBank/DDBJ whole genome shotgun (WGS) entry which is preliminary data.</text>
</comment>
<name>A0ABU3WTU0_9NOCA</name>
<evidence type="ECO:0000313" key="3">
    <source>
        <dbReference type="Proteomes" id="UP001275440"/>
    </source>
</evidence>
<accession>A0ABU3WTU0</accession>
<organism evidence="2 3">
    <name type="scientific">Rhodococcus zopfii</name>
    <dbReference type="NCBI Taxonomy" id="43772"/>
    <lineage>
        <taxon>Bacteria</taxon>
        <taxon>Bacillati</taxon>
        <taxon>Actinomycetota</taxon>
        <taxon>Actinomycetes</taxon>
        <taxon>Mycobacteriales</taxon>
        <taxon>Nocardiaceae</taxon>
        <taxon>Rhodococcus</taxon>
    </lineage>
</organism>
<feature type="region of interest" description="Disordered" evidence="1">
    <location>
        <begin position="98"/>
        <end position="140"/>
    </location>
</feature>
<feature type="compositionally biased region" description="Acidic residues" evidence="1">
    <location>
        <begin position="126"/>
        <end position="140"/>
    </location>
</feature>
<sequence>MDHRQWLEKLINGDSYRTAARKIGIDQSTITKQLSRGGIRPENVIAFARAYGRKAADELVATGYLKRSDVEGLGVEEALKRATNLQLLTEIDRRMSGGTGEVFKVTPSNISGNRDDPHLRAVSYEHDDDQQEEDDHGYYP</sequence>
<reference evidence="2 3" key="1">
    <citation type="submission" date="2019-10" db="EMBL/GenBank/DDBJ databases">
        <title>Draft Genome Assembly of Rhodococcus zopfii DSM44189.</title>
        <authorList>
            <person name="Sutton J.M."/>
            <person name="Akob D.M."/>
            <person name="Bushman T.J."/>
        </authorList>
    </citation>
    <scope>NUCLEOTIDE SEQUENCE [LARGE SCALE GENOMIC DNA]</scope>
    <source>
        <strain evidence="2 3">DSM 44189</strain>
    </source>
</reference>
<protein>
    <submittedName>
        <fullName evidence="2">Transcriptional regulator</fullName>
    </submittedName>
</protein>
<evidence type="ECO:0000256" key="1">
    <source>
        <dbReference type="SAM" id="MobiDB-lite"/>
    </source>
</evidence>
<feature type="compositionally biased region" description="Basic and acidic residues" evidence="1">
    <location>
        <begin position="113"/>
        <end position="125"/>
    </location>
</feature>
<evidence type="ECO:0000313" key="2">
    <source>
        <dbReference type="EMBL" id="MDV2477415.1"/>
    </source>
</evidence>
<gene>
    <name evidence="2" type="ORF">F8M49_22195</name>
</gene>